<dbReference type="InterPro" id="IPR036259">
    <property type="entry name" value="MFS_trans_sf"/>
</dbReference>
<dbReference type="InterPro" id="IPR050189">
    <property type="entry name" value="MFS_Efflux_Transporters"/>
</dbReference>
<feature type="transmembrane region" description="Helical" evidence="6">
    <location>
        <begin position="863"/>
        <end position="887"/>
    </location>
</feature>
<dbReference type="InterPro" id="IPR020846">
    <property type="entry name" value="MFS_dom"/>
</dbReference>
<feature type="transmembrane region" description="Helical" evidence="6">
    <location>
        <begin position="908"/>
        <end position="928"/>
    </location>
</feature>
<feature type="transmembrane region" description="Helical" evidence="6">
    <location>
        <begin position="685"/>
        <end position="706"/>
    </location>
</feature>
<feature type="transmembrane region" description="Helical" evidence="6">
    <location>
        <begin position="592"/>
        <end position="614"/>
    </location>
</feature>
<dbReference type="Gene3D" id="1.20.1250.20">
    <property type="entry name" value="MFS general substrate transporter like domains"/>
    <property type="match status" value="1"/>
</dbReference>
<evidence type="ECO:0000256" key="4">
    <source>
        <dbReference type="ARBA" id="ARBA00022989"/>
    </source>
</evidence>
<dbReference type="RefSeq" id="WP_093388770.1">
    <property type="nucleotide sequence ID" value="NZ_FOTW01000015.1"/>
</dbReference>
<dbReference type="PANTHER" id="PTHR43124:SF3">
    <property type="entry name" value="CHLORAMPHENICOL EFFLUX PUMP RV0191"/>
    <property type="match status" value="1"/>
</dbReference>
<evidence type="ECO:0000256" key="2">
    <source>
        <dbReference type="ARBA" id="ARBA00022475"/>
    </source>
</evidence>
<dbReference type="OrthoDB" id="7786710at2"/>
<feature type="domain" description="Major facilitator superfamily (MFS) profile" evidence="7">
    <location>
        <begin position="554"/>
        <end position="957"/>
    </location>
</feature>
<feature type="transmembrane region" description="Helical" evidence="6">
    <location>
        <begin position="934"/>
        <end position="953"/>
    </location>
</feature>
<keyword evidence="4 6" id="KW-1133">Transmembrane helix</keyword>
<feature type="transmembrane region" description="Helical" evidence="6">
    <location>
        <begin position="651"/>
        <end position="673"/>
    </location>
</feature>
<feature type="transmembrane region" description="Helical" evidence="6">
    <location>
        <begin position="186"/>
        <end position="210"/>
    </location>
</feature>
<sequence length="968" mass="99341">MAEAASAPATLRRRLLALAAGLALFSVGMSVLLVAFKLDNTLRELRHGRFSLVAGDVARVVEHSLSLGMDLADLGALDALLQRRGRADGAILSIDVADAAGRVLYSSAAERRARAMPAAWRAALRRPPSGAGTAAAAAGWRWRGDDDDEAVAGAFVDNSFAVPQGYVAVRYVSGREGQARRHLAVALWPAALAVLGAAAAALCLLATWLARRFERELARAVAGVDGKLPAAAGGDGWAALVGPALRQLDGAEAALAAWRAGAPTAPPAGAPAPMYDDAEALPGRRLGRLGMAAMLLIAAAAMAALCGYALLRAEGALLDEAAGKAEAVALSLAGTFERAALLGIPLERITGVAAALDEVRARNGELAGLAVLAGGATLYRSGDAGAARPELSRTVPLASAGGGADARLQVALDPGVVEQLFAELALDFAVILLVALFLMLELADALTGALLLRPLRTLCRDARALGAGRLGVAVAADHPGAMGALALALQRRQARVLADYRACRRRLADQLAARHGADADAPARAALAALRRLRDRYGLVHGAPRALPPERAGALGSMRAPFFLLLLAEDLSRGFLPIYAGQMATGALAIPPGAVVGLPIFLFMFIVAVSQPGLGAWSERRGRRAAFLLAAALAVAAHLLSAQAASLAGLLAWRAAAGLAWAGAFVAAQGMVLAYTDQSSRAKGLAGFVAVVLVSLACGPALGGLLADALGYRATFLLAALLAAAALLLAWRTLPRAAPAPPPGAATARPAGVGALPLHPLRNWRFLGLLLLAAVPAKLILVAFCYYLMPLYLAAAGYSAAMAGRVIMVYSVVMVLLLPLGADAFERLRRRRRITPHAWFVGAGVACSGLAGGAMLLPSEIMAATVLAGVLGAAQALSISAQAAMVPQLARREIARHGEAVVYGYYRLVERIGSALGPLVAGAMLQLLGFRLSFLALGGVVFACGLLFALLFARPSQLTAAPAVAVAP</sequence>
<dbReference type="Pfam" id="PF07690">
    <property type="entry name" value="MFS_1"/>
    <property type="match status" value="1"/>
</dbReference>
<feature type="transmembrane region" description="Helical" evidence="6">
    <location>
        <begin position="289"/>
        <end position="311"/>
    </location>
</feature>
<keyword evidence="2" id="KW-1003">Cell membrane</keyword>
<evidence type="ECO:0000256" key="6">
    <source>
        <dbReference type="SAM" id="Phobius"/>
    </source>
</evidence>
<dbReference type="InterPro" id="IPR011701">
    <property type="entry name" value="MFS"/>
</dbReference>
<evidence type="ECO:0000256" key="1">
    <source>
        <dbReference type="ARBA" id="ARBA00004651"/>
    </source>
</evidence>
<evidence type="ECO:0000256" key="3">
    <source>
        <dbReference type="ARBA" id="ARBA00022692"/>
    </source>
</evidence>
<feature type="transmembrane region" description="Helical" evidence="6">
    <location>
        <begin position="428"/>
        <end position="452"/>
    </location>
</feature>
<comment type="subcellular location">
    <subcellularLocation>
        <location evidence="1">Cell membrane</location>
        <topology evidence="1">Multi-pass membrane protein</topology>
    </subcellularLocation>
</comment>
<evidence type="ECO:0000256" key="5">
    <source>
        <dbReference type="ARBA" id="ARBA00023136"/>
    </source>
</evidence>
<evidence type="ECO:0000313" key="9">
    <source>
        <dbReference type="Proteomes" id="UP000199470"/>
    </source>
</evidence>
<name>A0A1I4P5S6_9BURK</name>
<feature type="transmembrane region" description="Helical" evidence="6">
    <location>
        <begin position="795"/>
        <end position="818"/>
    </location>
</feature>
<dbReference type="PANTHER" id="PTHR43124">
    <property type="entry name" value="PURINE EFFLUX PUMP PBUE"/>
    <property type="match status" value="1"/>
</dbReference>
<evidence type="ECO:0000313" key="8">
    <source>
        <dbReference type="EMBL" id="SFM23138.1"/>
    </source>
</evidence>
<dbReference type="GO" id="GO:0022857">
    <property type="term" value="F:transmembrane transporter activity"/>
    <property type="evidence" value="ECO:0007669"/>
    <property type="project" value="InterPro"/>
</dbReference>
<reference evidence="8 9" key="1">
    <citation type="submission" date="2016-10" db="EMBL/GenBank/DDBJ databases">
        <authorList>
            <person name="de Groot N.N."/>
        </authorList>
    </citation>
    <scope>NUCLEOTIDE SEQUENCE [LARGE SCALE GENOMIC DNA]</scope>
    <source>
        <strain evidence="8 9">ATCC 43154</strain>
    </source>
</reference>
<accession>A0A1I4P5S6</accession>
<dbReference type="SUPFAM" id="SSF103473">
    <property type="entry name" value="MFS general substrate transporter"/>
    <property type="match status" value="1"/>
</dbReference>
<dbReference type="STRING" id="758825.SAMN02982985_03283"/>
<evidence type="ECO:0000259" key="7">
    <source>
        <dbReference type="PROSITE" id="PS50850"/>
    </source>
</evidence>
<feature type="transmembrane region" description="Helical" evidence="6">
    <location>
        <begin position="838"/>
        <end position="857"/>
    </location>
</feature>
<feature type="transmembrane region" description="Helical" evidence="6">
    <location>
        <begin position="712"/>
        <end position="731"/>
    </location>
</feature>
<dbReference type="PROSITE" id="PS50850">
    <property type="entry name" value="MFS"/>
    <property type="match status" value="1"/>
</dbReference>
<keyword evidence="5 6" id="KW-0472">Membrane</keyword>
<gene>
    <name evidence="8" type="ORF">SAMN02982985_03283</name>
</gene>
<dbReference type="AlphaFoldDB" id="A0A1I4P5S6"/>
<dbReference type="Proteomes" id="UP000199470">
    <property type="component" value="Unassembled WGS sequence"/>
</dbReference>
<feature type="transmembrane region" description="Helical" evidence="6">
    <location>
        <begin position="766"/>
        <end position="789"/>
    </location>
</feature>
<organism evidence="8 9">
    <name type="scientific">Rugamonas rubra</name>
    <dbReference type="NCBI Taxonomy" id="758825"/>
    <lineage>
        <taxon>Bacteria</taxon>
        <taxon>Pseudomonadati</taxon>
        <taxon>Pseudomonadota</taxon>
        <taxon>Betaproteobacteria</taxon>
        <taxon>Burkholderiales</taxon>
        <taxon>Oxalobacteraceae</taxon>
        <taxon>Telluria group</taxon>
        <taxon>Rugamonas</taxon>
    </lineage>
</organism>
<dbReference type="EMBL" id="FOTW01000015">
    <property type="protein sequence ID" value="SFM23138.1"/>
    <property type="molecule type" value="Genomic_DNA"/>
</dbReference>
<protein>
    <submittedName>
        <fullName evidence="8">Predicted arabinose efflux permease, MFS family</fullName>
    </submittedName>
</protein>
<keyword evidence="9" id="KW-1185">Reference proteome</keyword>
<proteinExistence type="predicted"/>
<dbReference type="GO" id="GO:0005886">
    <property type="term" value="C:plasma membrane"/>
    <property type="evidence" value="ECO:0007669"/>
    <property type="project" value="UniProtKB-SubCell"/>
</dbReference>
<keyword evidence="3 6" id="KW-0812">Transmembrane</keyword>
<feature type="transmembrane region" description="Helical" evidence="6">
    <location>
        <begin position="626"/>
        <end position="645"/>
    </location>
</feature>